<sequence>MSNQYNARTHFIEAGCSKPTAYPGGPFDSVFAVWLLNYASCKSEMVEMYRNVLLNLKPDSPLPTASGGLYTTVTGDVEDGLAIHLHKDTPVGDLDFNCFHLRKSVWEAAAKEAGFGGEIGWSTTNMPSDFMENPTKYGEDSNGGASAEELATYAEVPHYGLLRITK</sequence>
<evidence type="ECO:0000313" key="2">
    <source>
        <dbReference type="Proteomes" id="UP001281147"/>
    </source>
</evidence>
<keyword evidence="2" id="KW-1185">Reference proteome</keyword>
<dbReference type="EMBL" id="JAUTXU010000140">
    <property type="protein sequence ID" value="KAK3704325.1"/>
    <property type="molecule type" value="Genomic_DNA"/>
</dbReference>
<accession>A0ACC3MW80</accession>
<organism evidence="1 2">
    <name type="scientific">Vermiconidia calcicola</name>
    <dbReference type="NCBI Taxonomy" id="1690605"/>
    <lineage>
        <taxon>Eukaryota</taxon>
        <taxon>Fungi</taxon>
        <taxon>Dikarya</taxon>
        <taxon>Ascomycota</taxon>
        <taxon>Pezizomycotina</taxon>
        <taxon>Dothideomycetes</taxon>
        <taxon>Dothideomycetidae</taxon>
        <taxon>Mycosphaerellales</taxon>
        <taxon>Extremaceae</taxon>
        <taxon>Vermiconidia</taxon>
    </lineage>
</organism>
<proteinExistence type="predicted"/>
<protein>
    <submittedName>
        <fullName evidence="1">Uncharacterized protein</fullName>
    </submittedName>
</protein>
<comment type="caution">
    <text evidence="1">The sequence shown here is derived from an EMBL/GenBank/DDBJ whole genome shotgun (WGS) entry which is preliminary data.</text>
</comment>
<evidence type="ECO:0000313" key="1">
    <source>
        <dbReference type="EMBL" id="KAK3704325.1"/>
    </source>
</evidence>
<reference evidence="1" key="1">
    <citation type="submission" date="2023-07" db="EMBL/GenBank/DDBJ databases">
        <title>Black Yeasts Isolated from many extreme environments.</title>
        <authorList>
            <person name="Coleine C."/>
            <person name="Stajich J.E."/>
            <person name="Selbmann L."/>
        </authorList>
    </citation>
    <scope>NUCLEOTIDE SEQUENCE</scope>
    <source>
        <strain evidence="1">CCFEE 5714</strain>
    </source>
</reference>
<dbReference type="Proteomes" id="UP001281147">
    <property type="component" value="Unassembled WGS sequence"/>
</dbReference>
<name>A0ACC3MW80_9PEZI</name>
<gene>
    <name evidence="1" type="ORF">LTR37_013878</name>
</gene>